<accession>A0A3B3QX13</accession>
<keyword evidence="2" id="KW-1185">Reference proteome</keyword>
<dbReference type="Proteomes" id="UP000261540">
    <property type="component" value="Unplaced"/>
</dbReference>
<name>A0A3B3QX13_9TELE</name>
<dbReference type="AlphaFoldDB" id="A0A3B3QX13"/>
<organism evidence="1 2">
    <name type="scientific">Paramormyrops kingsleyae</name>
    <dbReference type="NCBI Taxonomy" id="1676925"/>
    <lineage>
        <taxon>Eukaryota</taxon>
        <taxon>Metazoa</taxon>
        <taxon>Chordata</taxon>
        <taxon>Craniata</taxon>
        <taxon>Vertebrata</taxon>
        <taxon>Euteleostomi</taxon>
        <taxon>Actinopterygii</taxon>
        <taxon>Neopterygii</taxon>
        <taxon>Teleostei</taxon>
        <taxon>Osteoglossocephala</taxon>
        <taxon>Osteoglossomorpha</taxon>
        <taxon>Osteoglossiformes</taxon>
        <taxon>Mormyridae</taxon>
        <taxon>Paramormyrops</taxon>
    </lineage>
</organism>
<evidence type="ECO:0000313" key="1">
    <source>
        <dbReference type="Ensembl" id="ENSPKIP00000010449.1"/>
    </source>
</evidence>
<protein>
    <submittedName>
        <fullName evidence="1">Uncharacterized protein</fullName>
    </submittedName>
</protein>
<proteinExistence type="predicted"/>
<dbReference type="Ensembl" id="ENSPKIT00000034582.1">
    <property type="protein sequence ID" value="ENSPKIP00000010449.1"/>
    <property type="gene ID" value="ENSPKIG00000025169.1"/>
</dbReference>
<evidence type="ECO:0000313" key="2">
    <source>
        <dbReference type="Proteomes" id="UP000261540"/>
    </source>
</evidence>
<reference evidence="1" key="2">
    <citation type="submission" date="2025-09" db="UniProtKB">
        <authorList>
            <consortium name="Ensembl"/>
        </authorList>
    </citation>
    <scope>IDENTIFICATION</scope>
</reference>
<sequence>MGQLMELGRVTKTAELFYVSQKHDRHIASGKNISACKLNHAGVDGETVNWRVANLHKRTGFVAGLLRKASVEERLTWNMDHLLPFSYSNPFARVPIVYLWVVSVRSLTAAGQYNSPFSLQ</sequence>
<reference evidence="1" key="1">
    <citation type="submission" date="2025-08" db="UniProtKB">
        <authorList>
            <consortium name="Ensembl"/>
        </authorList>
    </citation>
    <scope>IDENTIFICATION</scope>
</reference>